<evidence type="ECO:0000313" key="11">
    <source>
        <dbReference type="Proteomes" id="UP001549366"/>
    </source>
</evidence>
<keyword evidence="3" id="KW-1003">Cell membrane</keyword>
<feature type="transmembrane region" description="Helical" evidence="9">
    <location>
        <begin position="52"/>
        <end position="72"/>
    </location>
</feature>
<protein>
    <submittedName>
        <fullName evidence="10">Membrane protein YedE/YeeE</fullName>
    </submittedName>
</protein>
<evidence type="ECO:0000256" key="4">
    <source>
        <dbReference type="ARBA" id="ARBA00022519"/>
    </source>
</evidence>
<organism evidence="10 11">
    <name type="scientific">Endozoicomonas lisbonensis</name>
    <dbReference type="NCBI Taxonomy" id="3120522"/>
    <lineage>
        <taxon>Bacteria</taxon>
        <taxon>Pseudomonadati</taxon>
        <taxon>Pseudomonadota</taxon>
        <taxon>Gammaproteobacteria</taxon>
        <taxon>Oceanospirillales</taxon>
        <taxon>Endozoicomonadaceae</taxon>
        <taxon>Endozoicomonas</taxon>
    </lineage>
</organism>
<comment type="caution">
    <text evidence="10">The sequence shown here is derived from an EMBL/GenBank/DDBJ whole genome shotgun (WGS) entry which is preliminary data.</text>
</comment>
<name>A0ABV2SNL4_9GAMM</name>
<proteinExistence type="inferred from homology"/>
<keyword evidence="7 9" id="KW-0472">Membrane</keyword>
<dbReference type="PANTHER" id="PTHR30574">
    <property type="entry name" value="INNER MEMBRANE PROTEIN YEDE"/>
    <property type="match status" value="1"/>
</dbReference>
<keyword evidence="4" id="KW-0997">Cell inner membrane</keyword>
<evidence type="ECO:0000256" key="7">
    <source>
        <dbReference type="ARBA" id="ARBA00023136"/>
    </source>
</evidence>
<keyword evidence="2" id="KW-0813">Transport</keyword>
<keyword evidence="6 9" id="KW-1133">Transmembrane helix</keyword>
<dbReference type="RefSeq" id="WP_354009341.1">
    <property type="nucleotide sequence ID" value="NZ_JBEWTA010000001.1"/>
</dbReference>
<sequence length="140" mass="14611">MMPWTEIFNFTPLQGLAGGILLGLGAALLLLSNGRIAGFSGIISNLTNSDRSWRLAFLAGALISGTVLHRVLDLPAADSQLPASGLIIAGLLVGFGTSLGNGCTSGHGICGLSRFSLRSLVAVMVFMVSAMVTVYFMRHM</sequence>
<evidence type="ECO:0000256" key="2">
    <source>
        <dbReference type="ARBA" id="ARBA00022448"/>
    </source>
</evidence>
<keyword evidence="11" id="KW-1185">Reference proteome</keyword>
<feature type="transmembrane region" description="Helical" evidence="9">
    <location>
        <begin position="115"/>
        <end position="137"/>
    </location>
</feature>
<evidence type="ECO:0000256" key="5">
    <source>
        <dbReference type="ARBA" id="ARBA00022692"/>
    </source>
</evidence>
<feature type="transmembrane region" description="Helical" evidence="9">
    <location>
        <begin position="12"/>
        <end position="31"/>
    </location>
</feature>
<evidence type="ECO:0000256" key="6">
    <source>
        <dbReference type="ARBA" id="ARBA00022989"/>
    </source>
</evidence>
<evidence type="ECO:0000256" key="9">
    <source>
        <dbReference type="SAM" id="Phobius"/>
    </source>
</evidence>
<dbReference type="InterPro" id="IPR007272">
    <property type="entry name" value="Sulf_transp_TsuA/YedE"/>
</dbReference>
<evidence type="ECO:0000256" key="1">
    <source>
        <dbReference type="ARBA" id="ARBA00004429"/>
    </source>
</evidence>
<dbReference type="EMBL" id="JBEWTB010000002">
    <property type="protein sequence ID" value="MET4759348.1"/>
    <property type="molecule type" value="Genomic_DNA"/>
</dbReference>
<evidence type="ECO:0000256" key="8">
    <source>
        <dbReference type="ARBA" id="ARBA00035655"/>
    </source>
</evidence>
<comment type="subcellular location">
    <subcellularLocation>
        <location evidence="1">Cell inner membrane</location>
        <topology evidence="1">Multi-pass membrane protein</topology>
    </subcellularLocation>
</comment>
<comment type="similarity">
    <text evidence="8">Belongs to the TsuA/YedE (TC 9.B.102) family.</text>
</comment>
<evidence type="ECO:0000256" key="3">
    <source>
        <dbReference type="ARBA" id="ARBA00022475"/>
    </source>
</evidence>
<reference evidence="10 11" key="1">
    <citation type="submission" date="2024-06" db="EMBL/GenBank/DDBJ databases">
        <title>Genomic Encyclopedia of Type Strains, Phase V (KMG-V): Genome sequencing to study the core and pangenomes of soil and plant-associated prokaryotes.</title>
        <authorList>
            <person name="Whitman W."/>
        </authorList>
    </citation>
    <scope>NUCLEOTIDE SEQUENCE [LARGE SCALE GENOMIC DNA]</scope>
    <source>
        <strain evidence="10 11">NE40</strain>
    </source>
</reference>
<feature type="transmembrane region" description="Helical" evidence="9">
    <location>
        <begin position="84"/>
        <end position="103"/>
    </location>
</feature>
<evidence type="ECO:0000313" key="10">
    <source>
        <dbReference type="EMBL" id="MET4759348.1"/>
    </source>
</evidence>
<dbReference type="Proteomes" id="UP001549366">
    <property type="component" value="Unassembled WGS sequence"/>
</dbReference>
<gene>
    <name evidence="10" type="ORF">V5J35_004540</name>
</gene>
<keyword evidence="5 9" id="KW-0812">Transmembrane</keyword>
<accession>A0ABV2SNL4</accession>
<dbReference type="Pfam" id="PF04143">
    <property type="entry name" value="Sulf_transp"/>
    <property type="match status" value="1"/>
</dbReference>
<dbReference type="PANTHER" id="PTHR30574:SF1">
    <property type="entry name" value="SULPHUR TRANSPORT DOMAIN-CONTAINING PROTEIN"/>
    <property type="match status" value="1"/>
</dbReference>